<protein>
    <submittedName>
        <fullName evidence="2">Uncharacterized protein</fullName>
    </submittedName>
</protein>
<feature type="transmembrane region" description="Helical" evidence="1">
    <location>
        <begin position="7"/>
        <end position="28"/>
    </location>
</feature>
<dbReference type="Proteomes" id="UP000593737">
    <property type="component" value="Chromosome"/>
</dbReference>
<evidence type="ECO:0000313" key="2">
    <source>
        <dbReference type="EMBL" id="QPD05419.1"/>
    </source>
</evidence>
<name>A0A7S8FG62_9BACT</name>
<reference evidence="2 3" key="1">
    <citation type="journal article" date="2020" name="ISME J.">
        <title>Enrichment and physiological characterization of a novel comammox Nitrospira indicates ammonium inhibition of complete nitrification.</title>
        <authorList>
            <person name="Sakoula D."/>
            <person name="Koch H."/>
            <person name="Frank J."/>
            <person name="Jetten M.S.M."/>
            <person name="van Kessel M.A.H.J."/>
            <person name="Lucker S."/>
        </authorList>
    </citation>
    <scope>NUCLEOTIDE SEQUENCE [LARGE SCALE GENOMIC DNA]</scope>
    <source>
        <strain evidence="2">Comreactor17</strain>
    </source>
</reference>
<sequence>MPGMNDALSYIILGGFAFAIIIWALFFAG</sequence>
<keyword evidence="1" id="KW-0472">Membrane</keyword>
<proteinExistence type="predicted"/>
<organism evidence="2 3">
    <name type="scientific">Candidatus Nitrospira kreftii</name>
    <dbReference type="NCBI Taxonomy" id="2652173"/>
    <lineage>
        <taxon>Bacteria</taxon>
        <taxon>Pseudomonadati</taxon>
        <taxon>Nitrospirota</taxon>
        <taxon>Nitrospiria</taxon>
        <taxon>Nitrospirales</taxon>
        <taxon>Nitrospiraceae</taxon>
        <taxon>Nitrospira</taxon>
    </lineage>
</organism>
<keyword evidence="1" id="KW-0812">Transmembrane</keyword>
<gene>
    <name evidence="2" type="ORF">Nkreftii_003193</name>
</gene>
<keyword evidence="1" id="KW-1133">Transmembrane helix</keyword>
<dbReference type="AlphaFoldDB" id="A0A7S8FG62"/>
<dbReference type="EMBL" id="CP047423">
    <property type="protein sequence ID" value="QPD05419.1"/>
    <property type="molecule type" value="Genomic_DNA"/>
</dbReference>
<evidence type="ECO:0000313" key="3">
    <source>
        <dbReference type="Proteomes" id="UP000593737"/>
    </source>
</evidence>
<dbReference type="KEGG" id="nkf:Nkreftii_003193"/>
<accession>A0A7S8FG62</accession>
<evidence type="ECO:0000256" key="1">
    <source>
        <dbReference type="SAM" id="Phobius"/>
    </source>
</evidence>